<accession>A0ABP6U966</accession>
<organism evidence="2 3">
    <name type="scientific">Streptomyces prasinosporus</name>
    <dbReference type="NCBI Taxonomy" id="68256"/>
    <lineage>
        <taxon>Bacteria</taxon>
        <taxon>Bacillati</taxon>
        <taxon>Actinomycetota</taxon>
        <taxon>Actinomycetes</taxon>
        <taxon>Kitasatosporales</taxon>
        <taxon>Streptomycetaceae</taxon>
        <taxon>Streptomyces</taxon>
        <taxon>Streptomyces albogriseolus group</taxon>
    </lineage>
</organism>
<feature type="compositionally biased region" description="Polar residues" evidence="1">
    <location>
        <begin position="11"/>
        <end position="22"/>
    </location>
</feature>
<comment type="caution">
    <text evidence="2">The sequence shown here is derived from an EMBL/GenBank/DDBJ whole genome shotgun (WGS) entry which is preliminary data.</text>
</comment>
<protein>
    <submittedName>
        <fullName evidence="2">Uncharacterized protein</fullName>
    </submittedName>
</protein>
<name>A0ABP6U966_9ACTN</name>
<keyword evidence="3" id="KW-1185">Reference proteome</keyword>
<proteinExistence type="predicted"/>
<gene>
    <name evidence="2" type="ORF">GCM10019016_108420</name>
</gene>
<dbReference type="Proteomes" id="UP001501455">
    <property type="component" value="Unassembled WGS sequence"/>
</dbReference>
<feature type="compositionally biased region" description="Basic and acidic residues" evidence="1">
    <location>
        <begin position="73"/>
        <end position="83"/>
    </location>
</feature>
<feature type="region of interest" description="Disordered" evidence="1">
    <location>
        <begin position="1"/>
        <end position="87"/>
    </location>
</feature>
<evidence type="ECO:0000313" key="2">
    <source>
        <dbReference type="EMBL" id="GAA3503730.1"/>
    </source>
</evidence>
<reference evidence="3" key="1">
    <citation type="journal article" date="2019" name="Int. J. Syst. Evol. Microbiol.">
        <title>The Global Catalogue of Microorganisms (GCM) 10K type strain sequencing project: providing services to taxonomists for standard genome sequencing and annotation.</title>
        <authorList>
            <consortium name="The Broad Institute Genomics Platform"/>
            <consortium name="The Broad Institute Genome Sequencing Center for Infectious Disease"/>
            <person name="Wu L."/>
            <person name="Ma J."/>
        </authorList>
    </citation>
    <scope>NUCLEOTIDE SEQUENCE [LARGE SCALE GENOMIC DNA]</scope>
    <source>
        <strain evidence="3">JCM 4816</strain>
    </source>
</reference>
<evidence type="ECO:0000313" key="3">
    <source>
        <dbReference type="Proteomes" id="UP001501455"/>
    </source>
</evidence>
<evidence type="ECO:0000256" key="1">
    <source>
        <dbReference type="SAM" id="MobiDB-lite"/>
    </source>
</evidence>
<sequence length="112" mass="11814">MLPGSERTRPVPSTRTPARTTGNGEGVHTPWYDGGSDRPCPEAEPYCGTRGTEPTAPPQPEGVGGSPTAAASPDRREEGREWVTRSSELNSWVTSAPAPGFVMYVPGGPPRP</sequence>
<dbReference type="EMBL" id="BAAAXF010000078">
    <property type="protein sequence ID" value="GAA3503730.1"/>
    <property type="molecule type" value="Genomic_DNA"/>
</dbReference>